<dbReference type="SMART" id="SM00175">
    <property type="entry name" value="RAB"/>
    <property type="match status" value="1"/>
</dbReference>
<dbReference type="SMART" id="SM00174">
    <property type="entry name" value="RHO"/>
    <property type="match status" value="1"/>
</dbReference>
<dbReference type="CDD" id="cd00154">
    <property type="entry name" value="Rab"/>
    <property type="match status" value="1"/>
</dbReference>
<dbReference type="SUPFAM" id="SSF52540">
    <property type="entry name" value="P-loop containing nucleoside triphosphate hydrolases"/>
    <property type="match status" value="1"/>
</dbReference>
<dbReference type="SMART" id="SM00173">
    <property type="entry name" value="RAS"/>
    <property type="match status" value="1"/>
</dbReference>
<dbReference type="PROSITE" id="PS51419">
    <property type="entry name" value="RAB"/>
    <property type="match status" value="1"/>
</dbReference>
<dbReference type="PROSITE" id="PS51421">
    <property type="entry name" value="RAS"/>
    <property type="match status" value="1"/>
</dbReference>
<evidence type="ECO:0000313" key="4">
    <source>
        <dbReference type="Proteomes" id="UP000051530"/>
    </source>
</evidence>
<evidence type="ECO:0000256" key="1">
    <source>
        <dbReference type="ARBA" id="ARBA00022741"/>
    </source>
</evidence>
<keyword evidence="2" id="KW-0342">GTP-binding</keyword>
<dbReference type="PROSITE" id="PS51417">
    <property type="entry name" value="ARF"/>
    <property type="match status" value="1"/>
</dbReference>
<evidence type="ECO:0000313" key="3">
    <source>
        <dbReference type="EMBL" id="KRH92033.1"/>
    </source>
</evidence>
<dbReference type="Gene3D" id="3.40.50.300">
    <property type="entry name" value="P-loop containing nucleotide triphosphate hydrolases"/>
    <property type="match status" value="1"/>
</dbReference>
<dbReference type="Proteomes" id="UP000051530">
    <property type="component" value="Unassembled WGS sequence"/>
</dbReference>
<accession>A0A0R0LZA3</accession>
<name>A0A0R0LZA3_9MICR</name>
<dbReference type="VEuPathDB" id="MicrosporidiaDB:M153_13705000769"/>
<keyword evidence="4" id="KW-1185">Reference proteome</keyword>
<dbReference type="FunFam" id="3.40.50.300:FF:001329">
    <property type="entry name" value="Small GTP-binding protein, putative"/>
    <property type="match status" value="1"/>
</dbReference>
<comment type="caution">
    <text evidence="3">The sequence shown here is derived from an EMBL/GenBank/DDBJ whole genome shotgun (WGS) entry which is preliminary data.</text>
</comment>
<dbReference type="InterPro" id="IPR005225">
    <property type="entry name" value="Small_GTP-bd"/>
</dbReference>
<dbReference type="PANTHER" id="PTHR47977">
    <property type="entry name" value="RAS-RELATED PROTEIN RAB"/>
    <property type="match status" value="1"/>
</dbReference>
<dbReference type="InterPro" id="IPR001806">
    <property type="entry name" value="Small_GTPase"/>
</dbReference>
<keyword evidence="1" id="KW-0547">Nucleotide-binding</keyword>
<dbReference type="NCBIfam" id="TIGR00231">
    <property type="entry name" value="small_GTP"/>
    <property type="match status" value="1"/>
</dbReference>
<dbReference type="Pfam" id="PF00071">
    <property type="entry name" value="Ras"/>
    <property type="match status" value="1"/>
</dbReference>
<evidence type="ECO:0000256" key="2">
    <source>
        <dbReference type="ARBA" id="ARBA00023134"/>
    </source>
</evidence>
<dbReference type="OrthoDB" id="9989112at2759"/>
<sequence length="222" mass="26087">MSNSQSYRRQSYKIIIIGESYVGKTSIMQRFVNDTFEENLLATIGIDLMKKSIKIKDETINLDIWDTAGQERFHAITRSYYRGANGIFLVFDFSDEKSFESIDNWFNGFKDEIEENTPIFLIGNKYDLLLQESDEYLYNEKELSKGDLLNEDQKNCLVSLDRYEKKAAEKNIPFFAVSAYSGYNIDLIFEQMAIKCKQLYRPQDYDYENIVITERRKKKACC</sequence>
<dbReference type="EMBL" id="LGUB01001279">
    <property type="protein sequence ID" value="KRH92033.1"/>
    <property type="molecule type" value="Genomic_DNA"/>
</dbReference>
<dbReference type="AlphaFoldDB" id="A0A0R0LZA3"/>
<dbReference type="PRINTS" id="PR00449">
    <property type="entry name" value="RASTRNSFRMNG"/>
</dbReference>
<dbReference type="InterPro" id="IPR050227">
    <property type="entry name" value="Rab"/>
</dbReference>
<dbReference type="SMART" id="SM00176">
    <property type="entry name" value="RAN"/>
    <property type="match status" value="1"/>
</dbReference>
<proteinExistence type="predicted"/>
<dbReference type="GO" id="GO:0003924">
    <property type="term" value="F:GTPase activity"/>
    <property type="evidence" value="ECO:0007669"/>
    <property type="project" value="InterPro"/>
</dbReference>
<organism evidence="3 4">
    <name type="scientific">Pseudoloma neurophilia</name>
    <dbReference type="NCBI Taxonomy" id="146866"/>
    <lineage>
        <taxon>Eukaryota</taxon>
        <taxon>Fungi</taxon>
        <taxon>Fungi incertae sedis</taxon>
        <taxon>Microsporidia</taxon>
        <taxon>Pseudoloma</taxon>
    </lineage>
</organism>
<protein>
    <submittedName>
        <fullName evidence="3">Putative Ras small GTPase</fullName>
    </submittedName>
</protein>
<reference evidence="3 4" key="1">
    <citation type="submission" date="2015-07" db="EMBL/GenBank/DDBJ databases">
        <title>The genome of Pseudoloma neurophilia, a relevant intracellular parasite of the zebrafish.</title>
        <authorList>
            <person name="Ndikumana S."/>
            <person name="Pelin A."/>
            <person name="Sanders J."/>
            <person name="Corradi N."/>
        </authorList>
    </citation>
    <scope>NUCLEOTIDE SEQUENCE [LARGE SCALE GENOMIC DNA]</scope>
    <source>
        <strain evidence="3 4">MK1</strain>
    </source>
</reference>
<dbReference type="GO" id="GO:0005525">
    <property type="term" value="F:GTP binding"/>
    <property type="evidence" value="ECO:0007669"/>
    <property type="project" value="UniProtKB-KW"/>
</dbReference>
<dbReference type="InterPro" id="IPR027417">
    <property type="entry name" value="P-loop_NTPase"/>
</dbReference>
<gene>
    <name evidence="3" type="ORF">M153_13705000769</name>
</gene>